<dbReference type="EMBL" id="MFKK01000018">
    <property type="protein sequence ID" value="OGG40792.1"/>
    <property type="molecule type" value="Genomic_DNA"/>
</dbReference>
<evidence type="ECO:0000256" key="3">
    <source>
        <dbReference type="ARBA" id="ARBA00023274"/>
    </source>
</evidence>
<sequence length="64" mass="7837">MKKKESQEHRKKTEKELEKEIIDSRKRLHDLRLELFSGKVKNIKEIRAVRKSIAIFETFRKEKQ</sequence>
<name>A0A1F6BVJ3_9BACT</name>
<dbReference type="GO" id="GO:0005840">
    <property type="term" value="C:ribosome"/>
    <property type="evidence" value="ECO:0007669"/>
    <property type="project" value="UniProtKB-KW"/>
</dbReference>
<keyword evidence="6" id="KW-0175">Coiled coil</keyword>
<protein>
    <recommendedName>
        <fullName evidence="4 5">Large ribosomal subunit protein uL29</fullName>
    </recommendedName>
</protein>
<evidence type="ECO:0000313" key="7">
    <source>
        <dbReference type="EMBL" id="OGG40792.1"/>
    </source>
</evidence>
<evidence type="ECO:0000256" key="5">
    <source>
        <dbReference type="HAMAP-Rule" id="MF_00374"/>
    </source>
</evidence>
<evidence type="ECO:0000313" key="8">
    <source>
        <dbReference type="Proteomes" id="UP000176996"/>
    </source>
</evidence>
<evidence type="ECO:0000256" key="6">
    <source>
        <dbReference type="SAM" id="Coils"/>
    </source>
</evidence>
<dbReference type="GO" id="GO:0006412">
    <property type="term" value="P:translation"/>
    <property type="evidence" value="ECO:0007669"/>
    <property type="project" value="UniProtKB-UniRule"/>
</dbReference>
<dbReference type="Proteomes" id="UP000176996">
    <property type="component" value="Unassembled WGS sequence"/>
</dbReference>
<dbReference type="STRING" id="1798471.A3A21_00995"/>
<feature type="coiled-coil region" evidence="6">
    <location>
        <begin position="3"/>
        <end position="34"/>
    </location>
</feature>
<dbReference type="AlphaFoldDB" id="A0A1F6BVJ3"/>
<dbReference type="HAMAP" id="MF_00374">
    <property type="entry name" value="Ribosomal_uL29"/>
    <property type="match status" value="1"/>
</dbReference>
<evidence type="ECO:0000256" key="1">
    <source>
        <dbReference type="ARBA" id="ARBA00009254"/>
    </source>
</evidence>
<dbReference type="Pfam" id="PF00831">
    <property type="entry name" value="Ribosomal_L29"/>
    <property type="match status" value="1"/>
</dbReference>
<keyword evidence="2 5" id="KW-0689">Ribosomal protein</keyword>
<comment type="similarity">
    <text evidence="1 5">Belongs to the universal ribosomal protein uL29 family.</text>
</comment>
<gene>
    <name evidence="5" type="primary">rpmC</name>
    <name evidence="7" type="ORF">A3A21_00995</name>
</gene>
<reference evidence="7 8" key="1">
    <citation type="journal article" date="2016" name="Nat. Commun.">
        <title>Thousands of microbial genomes shed light on interconnected biogeochemical processes in an aquifer system.</title>
        <authorList>
            <person name="Anantharaman K."/>
            <person name="Brown C.T."/>
            <person name="Hug L.A."/>
            <person name="Sharon I."/>
            <person name="Castelle C.J."/>
            <person name="Probst A.J."/>
            <person name="Thomas B.C."/>
            <person name="Singh A."/>
            <person name="Wilkins M.J."/>
            <person name="Karaoz U."/>
            <person name="Brodie E.L."/>
            <person name="Williams K.H."/>
            <person name="Hubbard S.S."/>
            <person name="Banfield J.F."/>
        </authorList>
    </citation>
    <scope>NUCLEOTIDE SEQUENCE [LARGE SCALE GENOMIC DNA]</scope>
</reference>
<dbReference type="InterPro" id="IPR001854">
    <property type="entry name" value="Ribosomal_uL29"/>
</dbReference>
<keyword evidence="3 5" id="KW-0687">Ribonucleoprotein</keyword>
<comment type="caution">
    <text evidence="7">The sequence shown here is derived from an EMBL/GenBank/DDBJ whole genome shotgun (WGS) entry which is preliminary data.</text>
</comment>
<dbReference type="InterPro" id="IPR036049">
    <property type="entry name" value="Ribosomal_uL29_sf"/>
</dbReference>
<dbReference type="SUPFAM" id="SSF46561">
    <property type="entry name" value="Ribosomal protein L29 (L29p)"/>
    <property type="match status" value="1"/>
</dbReference>
<evidence type="ECO:0000256" key="4">
    <source>
        <dbReference type="ARBA" id="ARBA00035204"/>
    </source>
</evidence>
<dbReference type="GO" id="GO:0003735">
    <property type="term" value="F:structural constituent of ribosome"/>
    <property type="evidence" value="ECO:0007669"/>
    <property type="project" value="InterPro"/>
</dbReference>
<dbReference type="Gene3D" id="1.10.287.310">
    <property type="match status" value="1"/>
</dbReference>
<organism evidence="7 8">
    <name type="scientific">Candidatus Jorgensenbacteria bacterium RIFCSPLOWO2_01_FULL_45_25b</name>
    <dbReference type="NCBI Taxonomy" id="1798471"/>
    <lineage>
        <taxon>Bacteria</taxon>
        <taxon>Candidatus Joergenseniibacteriota</taxon>
    </lineage>
</organism>
<dbReference type="NCBIfam" id="TIGR00012">
    <property type="entry name" value="L29"/>
    <property type="match status" value="1"/>
</dbReference>
<proteinExistence type="inferred from homology"/>
<dbReference type="GO" id="GO:1990904">
    <property type="term" value="C:ribonucleoprotein complex"/>
    <property type="evidence" value="ECO:0007669"/>
    <property type="project" value="UniProtKB-KW"/>
</dbReference>
<evidence type="ECO:0000256" key="2">
    <source>
        <dbReference type="ARBA" id="ARBA00022980"/>
    </source>
</evidence>
<accession>A0A1F6BVJ3</accession>